<dbReference type="PROSITE" id="PS50507">
    <property type="entry name" value="RDRP_SSRNA_POS"/>
    <property type="match status" value="1"/>
</dbReference>
<dbReference type="GO" id="GO:0052170">
    <property type="term" value="P:symbiont-mediated suppression of host innate immune response"/>
    <property type="evidence" value="ECO:0007669"/>
    <property type="project" value="UniProtKB-KW"/>
</dbReference>
<evidence type="ECO:0000313" key="44">
    <source>
        <dbReference type="EMBL" id="QHD64738.1"/>
    </source>
</evidence>
<keyword evidence="9" id="KW-0597">Phosphoprotein</keyword>
<keyword evidence="36" id="KW-1160">Virus entry into host cell</keyword>
<feature type="transmembrane region" description="Helical" evidence="40">
    <location>
        <begin position="993"/>
        <end position="1013"/>
    </location>
</feature>
<evidence type="ECO:0000256" key="27">
    <source>
        <dbReference type="ARBA" id="ARBA00022870"/>
    </source>
</evidence>
<dbReference type="GO" id="GO:0019028">
    <property type="term" value="C:viral capsid"/>
    <property type="evidence" value="ECO:0007669"/>
    <property type="project" value="UniProtKB-KW"/>
</dbReference>
<comment type="subcellular location">
    <subcellularLocation>
        <location evidence="2">Host endoplasmic reticulum membrane</location>
        <topology evidence="2">Multi-pass membrane protein</topology>
    </subcellularLocation>
    <subcellularLocation>
        <location evidence="4">Host endoplasmic reticulum membrane</location>
        <topology evidence="4">Peripheral membrane protein</topology>
    </subcellularLocation>
    <subcellularLocation>
        <location evidence="1">Host nucleus</location>
    </subcellularLocation>
    <subcellularLocation>
        <location evidence="3">Virion membrane</location>
    </subcellularLocation>
</comment>
<organism evidence="44">
    <name type="scientific">Plasmopara viticola lesion associated flavi-like virus 1</name>
    <dbReference type="NCBI Taxonomy" id="2692085"/>
    <lineage>
        <taxon>Viruses</taxon>
        <taxon>Riboviria</taxon>
        <taxon>Orthornavirae</taxon>
        <taxon>Kitrinoviricota</taxon>
        <taxon>Flasuviricetes</taxon>
        <taxon>Amarillovirales</taxon>
        <taxon>Flaviviridae</taxon>
    </lineage>
</organism>
<keyword evidence="24" id="KW-0720">Serine protease</keyword>
<keyword evidence="18" id="KW-0548">Nucleotidyltransferase</keyword>
<evidence type="ECO:0000256" key="1">
    <source>
        <dbReference type="ARBA" id="ARBA00004147"/>
    </source>
</evidence>
<dbReference type="InterPro" id="IPR007094">
    <property type="entry name" value="RNA-dir_pol_PSvirus"/>
</dbReference>
<evidence type="ECO:0000259" key="42">
    <source>
        <dbReference type="PROSITE" id="PS51192"/>
    </source>
</evidence>
<accession>A0A6B9Q4V9</accession>
<evidence type="ECO:0000256" key="40">
    <source>
        <dbReference type="SAM" id="Phobius"/>
    </source>
</evidence>
<evidence type="ECO:0000256" key="15">
    <source>
        <dbReference type="ARBA" id="ARBA00022670"/>
    </source>
</evidence>
<comment type="catalytic activity">
    <reaction evidence="37">
        <text>a ribonucleoside 5'-triphosphate + H2O = a ribonucleoside 5'-diphosphate + phosphate + H(+)</text>
        <dbReference type="Rhea" id="RHEA:23680"/>
        <dbReference type="ChEBI" id="CHEBI:15377"/>
        <dbReference type="ChEBI" id="CHEBI:15378"/>
        <dbReference type="ChEBI" id="CHEBI:43474"/>
        <dbReference type="ChEBI" id="CHEBI:57930"/>
        <dbReference type="ChEBI" id="CHEBI:61557"/>
        <dbReference type="EC" id="3.6.1.15"/>
    </reaction>
</comment>
<dbReference type="GO" id="GO:0005524">
    <property type="term" value="F:ATP binding"/>
    <property type="evidence" value="ECO:0007669"/>
    <property type="project" value="UniProtKB-KW"/>
</dbReference>
<dbReference type="InterPro" id="IPR014001">
    <property type="entry name" value="Helicase_ATP-bd"/>
</dbReference>
<proteinExistence type="predicted"/>
<evidence type="ECO:0000256" key="19">
    <source>
        <dbReference type="ARBA" id="ARBA00022723"/>
    </source>
</evidence>
<evidence type="ECO:0000256" key="35">
    <source>
        <dbReference type="ARBA" id="ARBA00023280"/>
    </source>
</evidence>
<evidence type="ECO:0000256" key="6">
    <source>
        <dbReference type="ARBA" id="ARBA00022484"/>
    </source>
</evidence>
<keyword evidence="16" id="KW-0808">Transferase</keyword>
<feature type="transmembrane region" description="Helical" evidence="40">
    <location>
        <begin position="944"/>
        <end position="963"/>
    </location>
</feature>
<evidence type="ECO:0000256" key="18">
    <source>
        <dbReference type="ARBA" id="ARBA00022695"/>
    </source>
</evidence>
<keyword evidence="20" id="KW-0547">Nucleotide-binding</keyword>
<feature type="domain" description="RdRp catalytic" evidence="41">
    <location>
        <begin position="1509"/>
        <end position="1630"/>
    </location>
</feature>
<keyword evidence="23" id="KW-0347">Helicase</keyword>
<dbReference type="PANTHER" id="PTHR18934">
    <property type="entry name" value="ATP-DEPENDENT RNA HELICASE"/>
    <property type="match status" value="1"/>
</dbReference>
<evidence type="ECO:0000256" key="38">
    <source>
        <dbReference type="ARBA" id="ARBA00047984"/>
    </source>
</evidence>
<keyword evidence="11" id="KW-1048">Host nucleus</keyword>
<evidence type="ECO:0000256" key="30">
    <source>
        <dbReference type="ARBA" id="ARBA00022989"/>
    </source>
</evidence>
<keyword evidence="13" id="KW-1162">Viral penetration into host cytoplasm</keyword>
<dbReference type="GO" id="GO:0017111">
    <property type="term" value="F:ribonucleoside triphosphate phosphatase activity"/>
    <property type="evidence" value="ECO:0007669"/>
    <property type="project" value="UniProtKB-EC"/>
</dbReference>
<evidence type="ECO:0000256" key="25">
    <source>
        <dbReference type="ARBA" id="ARBA00022840"/>
    </source>
</evidence>
<evidence type="ECO:0000256" key="39">
    <source>
        <dbReference type="SAM" id="Coils"/>
    </source>
</evidence>
<dbReference type="Gene3D" id="2.40.10.120">
    <property type="match status" value="1"/>
</dbReference>
<evidence type="ECO:0000256" key="13">
    <source>
        <dbReference type="ARBA" id="ARBA00022595"/>
    </source>
</evidence>
<dbReference type="InterPro" id="IPR009003">
    <property type="entry name" value="Peptidase_S1_PA"/>
</dbReference>
<keyword evidence="19" id="KW-0479">Metal-binding</keyword>
<evidence type="ECO:0000256" key="23">
    <source>
        <dbReference type="ARBA" id="ARBA00022806"/>
    </source>
</evidence>
<keyword evidence="35" id="KW-0899">Viral immunoevasion</keyword>
<keyword evidence="22" id="KW-1161">Viral attachment to host cell</keyword>
<keyword evidence="26" id="KW-0946">Virion</keyword>
<dbReference type="GO" id="GO:0006351">
    <property type="term" value="P:DNA-templated transcription"/>
    <property type="evidence" value="ECO:0007669"/>
    <property type="project" value="InterPro"/>
</dbReference>
<dbReference type="GO" id="GO:0003724">
    <property type="term" value="F:RNA helicase activity"/>
    <property type="evidence" value="ECO:0007669"/>
    <property type="project" value="UniProtKB-EC"/>
</dbReference>
<evidence type="ECO:0000256" key="8">
    <source>
        <dbReference type="ARBA" id="ARBA00022510"/>
    </source>
</evidence>
<protein>
    <recommendedName>
        <fullName evidence="5">Genome polyprotein</fullName>
    </recommendedName>
</protein>
<keyword evidence="7" id="KW-1168">Fusion of virus membrane with host membrane</keyword>
<evidence type="ECO:0000256" key="31">
    <source>
        <dbReference type="ARBA" id="ARBA00023136"/>
    </source>
</evidence>
<dbReference type="GO" id="GO:0039694">
    <property type="term" value="P:viral RNA genome replication"/>
    <property type="evidence" value="ECO:0007669"/>
    <property type="project" value="InterPro"/>
</dbReference>
<evidence type="ECO:0000256" key="17">
    <source>
        <dbReference type="ARBA" id="ARBA00022692"/>
    </source>
</evidence>
<dbReference type="GO" id="GO:0003968">
    <property type="term" value="F:RNA-directed RNA polymerase activity"/>
    <property type="evidence" value="ECO:0007669"/>
    <property type="project" value="UniProtKB-KW"/>
</dbReference>
<evidence type="ECO:0000256" key="34">
    <source>
        <dbReference type="ARBA" id="ARBA00023184"/>
    </source>
</evidence>
<keyword evidence="29" id="KW-0693">Viral RNA replication</keyword>
<sequence>MNLIERLRAGGLYDLVSEKVDISSSYVQDENEMVPAIQAGIYEVNGKIFGMDKAKCFGFCIEDGTLVAPHHCVGSESLGLENRVLQPSIVNESSDVTMYGGYALATRSPVIGEIYKVKNPVLREQISIKCVGITDSGVALYTRVGEETAEPLDGWSGLPIIDNQGNVYGVYCVHKSEGSQWVTRSFCGVVNRNTTDWTRVVEYCLDRGFASVCAGTGAGKTVGISRAIIDKGVRDAIVLEPTRAMVENLYRQMSTYTRDVGFIHGEGSYNPTARMIVMTYGSFLAKVMGGWKRFPRILFCDEVHDLKPEIQATLIYLDKINHIKRIYATATPEGDVKSHAGKYSIEILNYTEAPNGINIRDSKVAMDIIDSKEGCLIFEPSKAEAKRIAGDIVRAMPHTARYTLAVTSENVNATATQELLRKKGKKIIVATNCLESGVTINVDTVIDTGKTIFPCYANDEFSMILANTTEVEKAQRMGRVGRLFPGKYMELEGGRTAYDKYARTFATLAVYLRMLKIEFPEDVDDLLSQNQELRNLVENATEKQMKALMNVKLDPILCLQYMDREGKYWHKFKKFFKIEKLGSSATLDTTGWVQRGRTLAPRFRVGEKIMDADGCIFTSYEMPLAFFLVGASWMFNRFMQRKFTTYEATYLSSWEEYVCDPYIEFAKGMIGGRNVNYIRMTSDVRASAVACAAGLANSIVRGGGLTYNSVFTIAGRLNERFGVLTVEDVVELTGGVDPNPEFSLTSVESFVESAINVYSQYSGSACVELRRMFLALKQTFIEPESRMEMRNNIVEFLSQHSDIVSYARGITTSSYASWRNCLVSYGMGAAVSLCGIDTNYHAMASSNFIVGLFYRKPERILAKWANCICQMAGSATVNMLGSELMVNWFSSSNAGRTVLQESIKTIALISSSALAGVDIVTGFWNSAGLITTAATPYSRMGGIAYSIMGLCAGVGLGICKLYVDKSREERMMSVCNVKNSALMVEWMEGAGRLLVGCSTFLLKMICISGLMIVKPYMTLGVLGIGSLFRGFTSETIGLCASVCPTVMVIGEMIGDGDVVGAGIALLAPTIGHILIPSVASIFQFGGIFMATTRYTVAATKFASSGSYNAAASIQDEFKIKGDVLVLGEGAGGMTQYVSNIPSVSNVDTVCSQKHTIPSLAKYTGDQTKIGNMMVKDVRNFSPGKNYDTMIIDIYQDEQNDVAGSLEKIVEKAQPERLITSGYHHYDGYGLVKRLGIHGVTYNCLVKGYHGGRPQVKMLGDKERVDVYLPGSGYRGAKIPSIPGYSLRTDVFKRFDSNVLKTVGRCNLKRNFLPRDSLIVNGELMKTSLTQMIGGLPSVVTQASRRLDAYVNAIHLRVDIAPVPVRGALFEMLPEAMRLCTSNIVHKPYTFVEAKNTVTRTGAGSLIDSYQTMGEFIDAGMAKDMAFDKNVVMSMVPKYENRKAAKGEFPPPRIVTMSNLDFRFYCHQVLGKFNEECITFESNGKMPFFTMMTSIVEKKKELEAKFREPYVFYAGDVSVWDARPTKEHIRILGEAFSDHSTVPELVKEIFKIQSERFVLTSDGELLVKNGGIDSGSVTTKMGNDLLNAARDLVCVAVSNNMTLDECRSKIWRLVCGDDFVGVCPASYVPALRRSYGMVSRDLGFPLKNEIEIDPDAGMIDFCSHRWIRAAMHDIYLPYRSRKEIYERLLLQPVHSDMPDLDRAGSKILSCLLMYGHDPKLRSCMSVLIKELGLKKLALKSDLPYNLNMEIEANVEDIGKVLDKCYKKMFGQSWNEIVSNARSRARVNGTTTQVERFSAASLVKF</sequence>
<keyword evidence="14" id="KW-1090">Inhibition of host innate immune response by virus</keyword>
<dbReference type="InterPro" id="IPR001650">
    <property type="entry name" value="Helicase_C-like"/>
</dbReference>
<keyword evidence="28" id="KW-0694">RNA-binding</keyword>
<evidence type="ECO:0000256" key="10">
    <source>
        <dbReference type="ARBA" id="ARBA00022561"/>
    </source>
</evidence>
<dbReference type="PROSITE" id="PS51194">
    <property type="entry name" value="HELICASE_CTER"/>
    <property type="match status" value="1"/>
</dbReference>
<evidence type="ECO:0000256" key="11">
    <source>
        <dbReference type="ARBA" id="ARBA00022562"/>
    </source>
</evidence>
<evidence type="ECO:0000256" key="21">
    <source>
        <dbReference type="ARBA" id="ARBA00022801"/>
    </source>
</evidence>
<dbReference type="GO" id="GO:0055036">
    <property type="term" value="C:virion membrane"/>
    <property type="evidence" value="ECO:0007669"/>
    <property type="project" value="UniProtKB-SubCell"/>
</dbReference>
<dbReference type="GO" id="GO:0042025">
    <property type="term" value="C:host cell nucleus"/>
    <property type="evidence" value="ECO:0007669"/>
    <property type="project" value="UniProtKB-SubCell"/>
</dbReference>
<evidence type="ECO:0000256" key="29">
    <source>
        <dbReference type="ARBA" id="ARBA00022953"/>
    </source>
</evidence>
<evidence type="ECO:0000256" key="5">
    <source>
        <dbReference type="ARBA" id="ARBA00020107"/>
    </source>
</evidence>
<keyword evidence="25" id="KW-0067">ATP-binding</keyword>
<keyword evidence="21" id="KW-0378">Hydrolase</keyword>
<dbReference type="PANTHER" id="PTHR18934:SF99">
    <property type="entry name" value="ATP-DEPENDENT RNA HELICASE DHX37-RELATED"/>
    <property type="match status" value="1"/>
</dbReference>
<keyword evidence="6" id="KW-0696">RNA-directed RNA polymerase</keyword>
<evidence type="ECO:0000256" key="7">
    <source>
        <dbReference type="ARBA" id="ARBA00022506"/>
    </source>
</evidence>
<evidence type="ECO:0000256" key="28">
    <source>
        <dbReference type="ARBA" id="ARBA00022884"/>
    </source>
</evidence>
<comment type="catalytic activity">
    <reaction evidence="38">
        <text>ATP + H2O = ADP + phosphate + H(+)</text>
        <dbReference type="Rhea" id="RHEA:13065"/>
        <dbReference type="ChEBI" id="CHEBI:15377"/>
        <dbReference type="ChEBI" id="CHEBI:15378"/>
        <dbReference type="ChEBI" id="CHEBI:30616"/>
        <dbReference type="ChEBI" id="CHEBI:43474"/>
        <dbReference type="ChEBI" id="CHEBI:456216"/>
        <dbReference type="EC" id="3.6.4.13"/>
    </reaction>
</comment>
<dbReference type="InterPro" id="IPR027417">
    <property type="entry name" value="P-loop_NTPase"/>
</dbReference>
<feature type="coiled-coil region" evidence="39">
    <location>
        <begin position="523"/>
        <end position="550"/>
    </location>
</feature>
<dbReference type="Pfam" id="PF00271">
    <property type="entry name" value="Helicase_C"/>
    <property type="match status" value="1"/>
</dbReference>
<dbReference type="InterPro" id="IPR001205">
    <property type="entry name" value="RNA-dir_pol_C"/>
</dbReference>
<keyword evidence="15" id="KW-0645">Protease</keyword>
<dbReference type="GO" id="GO:0044167">
    <property type="term" value="C:host cell endoplasmic reticulum membrane"/>
    <property type="evidence" value="ECO:0007669"/>
    <property type="project" value="UniProtKB-SubCell"/>
</dbReference>
<dbReference type="GO" id="GO:0046718">
    <property type="term" value="P:symbiont entry into host cell"/>
    <property type="evidence" value="ECO:0007669"/>
    <property type="project" value="UniProtKB-KW"/>
</dbReference>
<dbReference type="GO" id="GO:0003723">
    <property type="term" value="F:RNA binding"/>
    <property type="evidence" value="ECO:0007669"/>
    <property type="project" value="UniProtKB-KW"/>
</dbReference>
<evidence type="ECO:0000256" key="2">
    <source>
        <dbReference type="ARBA" id="ARBA00004153"/>
    </source>
</evidence>
<keyword evidence="33" id="KW-0325">Glycoprotein</keyword>
<evidence type="ECO:0000256" key="33">
    <source>
        <dbReference type="ARBA" id="ARBA00023180"/>
    </source>
</evidence>
<evidence type="ECO:0000256" key="14">
    <source>
        <dbReference type="ARBA" id="ARBA00022632"/>
    </source>
</evidence>
<dbReference type="Gene3D" id="3.40.50.300">
    <property type="entry name" value="P-loop containing nucleotide triphosphate hydrolases"/>
    <property type="match status" value="2"/>
</dbReference>
<name>A0A6B9Q4V9_9FLAV</name>
<evidence type="ECO:0000256" key="22">
    <source>
        <dbReference type="ARBA" id="ARBA00022804"/>
    </source>
</evidence>
<evidence type="ECO:0000259" key="43">
    <source>
        <dbReference type="PROSITE" id="PS51194"/>
    </source>
</evidence>
<evidence type="ECO:0000256" key="36">
    <source>
        <dbReference type="ARBA" id="ARBA00023296"/>
    </source>
</evidence>
<evidence type="ECO:0000256" key="9">
    <source>
        <dbReference type="ARBA" id="ARBA00022553"/>
    </source>
</evidence>
<evidence type="ECO:0000256" key="26">
    <source>
        <dbReference type="ARBA" id="ARBA00022844"/>
    </source>
</evidence>
<keyword evidence="34" id="KW-1038">Host endoplasmic reticulum</keyword>
<dbReference type="Pfam" id="PF00680">
    <property type="entry name" value="RdRP_1"/>
    <property type="match status" value="1"/>
</dbReference>
<keyword evidence="39" id="KW-0175">Coiled coil</keyword>
<dbReference type="InterPro" id="IPR043502">
    <property type="entry name" value="DNA/RNA_pol_sf"/>
</dbReference>
<evidence type="ECO:0000256" key="3">
    <source>
        <dbReference type="ARBA" id="ARBA00004182"/>
    </source>
</evidence>
<keyword evidence="12" id="KW-0945">Host-virus interaction</keyword>
<evidence type="ECO:0000256" key="20">
    <source>
        <dbReference type="ARBA" id="ARBA00022741"/>
    </source>
</evidence>
<dbReference type="GO" id="GO:0008236">
    <property type="term" value="F:serine-type peptidase activity"/>
    <property type="evidence" value="ECO:0007669"/>
    <property type="project" value="UniProtKB-KW"/>
</dbReference>
<evidence type="ECO:0000256" key="24">
    <source>
        <dbReference type="ARBA" id="ARBA00022825"/>
    </source>
</evidence>
<feature type="domain" description="Helicase C-terminal" evidence="43">
    <location>
        <begin position="361"/>
        <end position="516"/>
    </location>
</feature>
<dbReference type="SUPFAM" id="SSF50494">
    <property type="entry name" value="Trypsin-like serine proteases"/>
    <property type="match status" value="1"/>
</dbReference>
<evidence type="ECO:0000259" key="41">
    <source>
        <dbReference type="PROSITE" id="PS50507"/>
    </source>
</evidence>
<evidence type="ECO:0000256" key="37">
    <source>
        <dbReference type="ARBA" id="ARBA00047631"/>
    </source>
</evidence>
<keyword evidence="27" id="KW-1043">Host membrane</keyword>
<dbReference type="GO" id="GO:0006508">
    <property type="term" value="P:proteolysis"/>
    <property type="evidence" value="ECO:0007669"/>
    <property type="project" value="UniProtKB-KW"/>
</dbReference>
<dbReference type="GO" id="GO:0039654">
    <property type="term" value="P:fusion of virus membrane with host endosome membrane"/>
    <property type="evidence" value="ECO:0007669"/>
    <property type="project" value="UniProtKB-KW"/>
</dbReference>
<evidence type="ECO:0000256" key="32">
    <source>
        <dbReference type="ARBA" id="ARBA00023157"/>
    </source>
</evidence>
<evidence type="ECO:0000256" key="16">
    <source>
        <dbReference type="ARBA" id="ARBA00022679"/>
    </source>
</evidence>
<keyword evidence="17 40" id="KW-0812">Transmembrane</keyword>
<dbReference type="GO" id="GO:0046872">
    <property type="term" value="F:metal ion binding"/>
    <property type="evidence" value="ECO:0007669"/>
    <property type="project" value="UniProtKB-KW"/>
</dbReference>
<dbReference type="SMART" id="SM00487">
    <property type="entry name" value="DEXDc"/>
    <property type="match status" value="1"/>
</dbReference>
<keyword evidence="10" id="KW-0167">Capsid protein</keyword>
<dbReference type="PROSITE" id="PS51192">
    <property type="entry name" value="HELICASE_ATP_BIND_1"/>
    <property type="match status" value="1"/>
</dbReference>
<dbReference type="InterPro" id="IPR011545">
    <property type="entry name" value="DEAD/DEAH_box_helicase_dom"/>
</dbReference>
<dbReference type="EMBL" id="MN551109">
    <property type="protein sequence ID" value="QHD64738.1"/>
    <property type="molecule type" value="Genomic_RNA"/>
</dbReference>
<feature type="domain" description="Helicase ATP-binding" evidence="42">
    <location>
        <begin position="201"/>
        <end position="350"/>
    </location>
</feature>
<keyword evidence="30 40" id="KW-1133">Transmembrane helix</keyword>
<reference evidence="44" key="1">
    <citation type="journal article" date="2020" name="Virus Evol.">
        <title>Analysis of the virome associated to grapevine downy mildew lesions reveals new mycovirus lineages.</title>
        <authorList>
            <person name="Chiapello M."/>
            <person name="Rodriguez-Romero J."/>
            <person name="Ayllon M.A."/>
            <person name="Turina M."/>
        </authorList>
    </citation>
    <scope>NUCLEOTIDE SEQUENCE</scope>
    <source>
        <strain evidence="44">DMS9-DN9321</strain>
    </source>
</reference>
<dbReference type="SUPFAM" id="SSF52540">
    <property type="entry name" value="P-loop containing nucleoside triphosphate hydrolases"/>
    <property type="match status" value="1"/>
</dbReference>
<evidence type="ECO:0000256" key="4">
    <source>
        <dbReference type="ARBA" id="ARBA00004291"/>
    </source>
</evidence>
<keyword evidence="8" id="KW-1170">Fusion of virus membrane with host endosomal membrane</keyword>
<dbReference type="Pfam" id="PF00270">
    <property type="entry name" value="DEAD"/>
    <property type="match status" value="1"/>
</dbReference>
<keyword evidence="31 40" id="KW-0472">Membrane</keyword>
<dbReference type="GO" id="GO:0019062">
    <property type="term" value="P:virion attachment to host cell"/>
    <property type="evidence" value="ECO:0007669"/>
    <property type="project" value="UniProtKB-KW"/>
</dbReference>
<dbReference type="SUPFAM" id="SSF56672">
    <property type="entry name" value="DNA/RNA polymerases"/>
    <property type="match status" value="1"/>
</dbReference>
<evidence type="ECO:0000256" key="12">
    <source>
        <dbReference type="ARBA" id="ARBA00022581"/>
    </source>
</evidence>
<keyword evidence="32" id="KW-1015">Disulfide bond</keyword>